<dbReference type="EMBL" id="AP021875">
    <property type="protein sequence ID" value="BBO73950.1"/>
    <property type="molecule type" value="Genomic_DNA"/>
</dbReference>
<evidence type="ECO:0000313" key="4">
    <source>
        <dbReference type="Proteomes" id="UP000427769"/>
    </source>
</evidence>
<reference evidence="3 4" key="1">
    <citation type="submission" date="2019-11" db="EMBL/GenBank/DDBJ databases">
        <title>Comparative genomics of hydrocarbon-degrading Desulfosarcina strains.</title>
        <authorList>
            <person name="Watanabe M."/>
            <person name="Kojima H."/>
            <person name="Fukui M."/>
        </authorList>
    </citation>
    <scope>NUCLEOTIDE SEQUENCE [LARGE SCALE GENOMIC DNA]</scope>
    <source>
        <strain evidence="3 4">PP31</strain>
    </source>
</reference>
<dbReference type="KEGG" id="dwd:DSCW_13670"/>
<name>A0A5K7YZX7_9BACT</name>
<keyword evidence="4" id="KW-1185">Reference proteome</keyword>
<keyword evidence="2" id="KW-0175">Coiled coil</keyword>
<gene>
    <name evidence="3" type="ORF">DSCW_13670</name>
</gene>
<dbReference type="PANTHER" id="PTHR31088">
    <property type="entry name" value="MEMBRANE-ASSOCIATED PROTEIN VIPP1, CHLOROPLASTIC"/>
    <property type="match status" value="1"/>
</dbReference>
<sequence>MGIMTRMLRLCKADVHGVMDQLEDKGLLLKQYLREMEDSLENKERQLHGMTRNAEQLQRQFLRHGEEMEKLEADLNLALSKEKDDIARMLIRRRRCLETACRCLKDQHEAATQERSQLSATLADQRLQYETLKARADAYCRQADQRLWAEESGVRTGERGPIDPKEEDVELELLQRKEALQKGGHA</sequence>
<evidence type="ECO:0000256" key="1">
    <source>
        <dbReference type="ARBA" id="ARBA00043985"/>
    </source>
</evidence>
<dbReference type="Proteomes" id="UP000427769">
    <property type="component" value="Chromosome"/>
</dbReference>
<evidence type="ECO:0000256" key="2">
    <source>
        <dbReference type="SAM" id="Coils"/>
    </source>
</evidence>
<dbReference type="Pfam" id="PF04012">
    <property type="entry name" value="PspA_IM30"/>
    <property type="match status" value="1"/>
</dbReference>
<dbReference type="PANTHER" id="PTHR31088:SF6">
    <property type="entry name" value="PHAGE SHOCK PROTEIN A"/>
    <property type="match status" value="1"/>
</dbReference>
<evidence type="ECO:0000313" key="3">
    <source>
        <dbReference type="EMBL" id="BBO73950.1"/>
    </source>
</evidence>
<dbReference type="InterPro" id="IPR007157">
    <property type="entry name" value="PspA_VIPP1"/>
</dbReference>
<accession>A0A5K7YZX7</accession>
<feature type="coiled-coil region" evidence="2">
    <location>
        <begin position="33"/>
        <end position="135"/>
    </location>
</feature>
<proteinExistence type="inferred from homology"/>
<dbReference type="OrthoDB" id="5420308at2"/>
<comment type="similarity">
    <text evidence="1">Belongs to the PspA/Vipp/IM30 family.</text>
</comment>
<organism evidence="3 4">
    <name type="scientific">Desulfosarcina widdelii</name>
    <dbReference type="NCBI Taxonomy" id="947919"/>
    <lineage>
        <taxon>Bacteria</taxon>
        <taxon>Pseudomonadati</taxon>
        <taxon>Thermodesulfobacteriota</taxon>
        <taxon>Desulfobacteria</taxon>
        <taxon>Desulfobacterales</taxon>
        <taxon>Desulfosarcinaceae</taxon>
        <taxon>Desulfosarcina</taxon>
    </lineage>
</organism>
<protein>
    <submittedName>
        <fullName evidence="3">Phage shock protein A</fullName>
    </submittedName>
</protein>
<dbReference type="AlphaFoldDB" id="A0A5K7YZX7"/>
<dbReference type="RefSeq" id="WP_155303016.1">
    <property type="nucleotide sequence ID" value="NZ_AP021875.1"/>
</dbReference>